<name>A0AC34GWE0_9BILA</name>
<evidence type="ECO:0000313" key="1">
    <source>
        <dbReference type="Proteomes" id="UP000887579"/>
    </source>
</evidence>
<sequence>MLAKVRSVISPRGQPPPKPSSEESSSQIPPPKIGMVVDMADTHLIGGIIPVITGSDKLPHPYCRPEFLYLTEDEISLSADQTIRPVMTPKYPTQMPVYAGYAEVINTGKSKENEDMAAAKVLNFVQQGYEAEKAIELEDKSKDSNKKKQDKLQRKPSDDDLLVISQSFSSDDGPIAPKAEAAFFGLFDGHAGSGAAIMTANCLHEHIKSRLNEVLESVMHLNRQEQLLRASRKSSFYSMENENWEEPKHQASINSDSLVIGALEAAFVDMDEQIAEEKTYIKVTGGCASIVSLIFLGKVYVANAGDCRAILITPNKVLQLSNDFNPVHERKRLQAAKTVREPDLKPPLISTRTRKPRLLNTIGVCRGFGDHHLMTADDKIAIKTFLSPFPEVQVFDVRTLDTLTDREVIIMASDGLWDVLNNDDVAQIVRSALSQNDVDDFSKYTLIAQELVAAARGEQVGQFKWKLSNGAMASTDDITVFVIPLKFAVNLPKGDEDDDEELLS</sequence>
<proteinExistence type="predicted"/>
<evidence type="ECO:0000313" key="2">
    <source>
        <dbReference type="WBParaSite" id="ES5_v2.g9279.t1"/>
    </source>
</evidence>
<dbReference type="Proteomes" id="UP000887579">
    <property type="component" value="Unplaced"/>
</dbReference>
<dbReference type="WBParaSite" id="ES5_v2.g9279.t1">
    <property type="protein sequence ID" value="ES5_v2.g9279.t1"/>
    <property type="gene ID" value="ES5_v2.g9279"/>
</dbReference>
<accession>A0AC34GWE0</accession>
<reference evidence="2" key="1">
    <citation type="submission" date="2022-11" db="UniProtKB">
        <authorList>
            <consortium name="WormBaseParasite"/>
        </authorList>
    </citation>
    <scope>IDENTIFICATION</scope>
</reference>
<protein>
    <submittedName>
        <fullName evidence="2">PPM-type phosphatase domain-containing protein</fullName>
    </submittedName>
</protein>
<organism evidence="1 2">
    <name type="scientific">Panagrolaimus sp. ES5</name>
    <dbReference type="NCBI Taxonomy" id="591445"/>
    <lineage>
        <taxon>Eukaryota</taxon>
        <taxon>Metazoa</taxon>
        <taxon>Ecdysozoa</taxon>
        <taxon>Nematoda</taxon>
        <taxon>Chromadorea</taxon>
        <taxon>Rhabditida</taxon>
        <taxon>Tylenchina</taxon>
        <taxon>Panagrolaimomorpha</taxon>
        <taxon>Panagrolaimoidea</taxon>
        <taxon>Panagrolaimidae</taxon>
        <taxon>Panagrolaimus</taxon>
    </lineage>
</organism>